<gene>
    <name evidence="1" type="ORF">GAY01_21780</name>
</gene>
<dbReference type="RefSeq" id="WP_008781704.1">
    <property type="nucleotide sequence ID" value="NZ_JAQEBB010000060.1"/>
</dbReference>
<evidence type="ECO:0000313" key="1">
    <source>
        <dbReference type="EMBL" id="KAB3562722.1"/>
    </source>
</evidence>
<dbReference type="EMBL" id="WCZM01000048">
    <property type="protein sequence ID" value="KAB3562722.1"/>
    <property type="molecule type" value="Genomic_DNA"/>
</dbReference>
<dbReference type="SUPFAM" id="SSF56978">
    <property type="entry name" value="Perfringolysin"/>
    <property type="match status" value="1"/>
</dbReference>
<comment type="caution">
    <text evidence="1">The sequence shown here is derived from an EMBL/GenBank/DDBJ whole genome shotgun (WGS) entry which is preliminary data.</text>
</comment>
<reference evidence="1 2" key="1">
    <citation type="journal article" date="2019" name="Nat. Med.">
        <title>A library of human gut bacterial isolates paired with longitudinal multiomics data enables mechanistic microbiome research.</title>
        <authorList>
            <person name="Poyet M."/>
            <person name="Groussin M."/>
            <person name="Gibbons S.M."/>
            <person name="Avila-Pacheco J."/>
            <person name="Jiang X."/>
            <person name="Kearney S.M."/>
            <person name="Perrotta A.R."/>
            <person name="Berdy B."/>
            <person name="Zhao S."/>
            <person name="Lieberman T.D."/>
            <person name="Swanson P.K."/>
            <person name="Smith M."/>
            <person name="Roesemann S."/>
            <person name="Alexander J.E."/>
            <person name="Rich S.A."/>
            <person name="Livny J."/>
            <person name="Vlamakis H."/>
            <person name="Clish C."/>
            <person name="Bullock K."/>
            <person name="Deik A."/>
            <person name="Scott J."/>
            <person name="Pierce K.A."/>
            <person name="Xavier R.J."/>
            <person name="Alm E.J."/>
        </authorList>
    </citation>
    <scope>NUCLEOTIDE SEQUENCE [LARGE SCALE GENOMIC DNA]</scope>
    <source>
        <strain evidence="1 2">BIOML-A73</strain>
    </source>
</reference>
<proteinExistence type="predicted"/>
<dbReference type="InterPro" id="IPR036359">
    <property type="entry name" value="Thiol_cytolysin_sf"/>
</dbReference>
<dbReference type="GO" id="GO:0015485">
    <property type="term" value="F:cholesterol binding"/>
    <property type="evidence" value="ECO:0007669"/>
    <property type="project" value="InterPro"/>
</dbReference>
<accession>A0A6I0FVV2</accession>
<dbReference type="Proteomes" id="UP000433382">
    <property type="component" value="Unassembled WGS sequence"/>
</dbReference>
<evidence type="ECO:0000313" key="2">
    <source>
        <dbReference type="Proteomes" id="UP000433382"/>
    </source>
</evidence>
<protein>
    <submittedName>
        <fullName evidence="1">Uncharacterized protein</fullName>
    </submittedName>
</protein>
<name>A0A6I0FVV2_PHOVU</name>
<organism evidence="1 2">
    <name type="scientific">Phocaeicola vulgatus</name>
    <name type="common">Bacteroides vulgatus</name>
    <dbReference type="NCBI Taxonomy" id="821"/>
    <lineage>
        <taxon>Bacteria</taxon>
        <taxon>Pseudomonadati</taxon>
        <taxon>Bacteroidota</taxon>
        <taxon>Bacteroidia</taxon>
        <taxon>Bacteroidales</taxon>
        <taxon>Bacteroidaceae</taxon>
        <taxon>Phocaeicola</taxon>
    </lineage>
</organism>
<sequence>MACEKEEHLVNKNNEQLPQNPKDTVQNKFIFQWDTLIDDSKNDDEFFIGNQYIGVQRWECLATPPHIYVGATFPKNSFATTFDRENIDKKHPIDLTFNFPIPYITCMEDVKGSEYLQKIKEALKSKEFQSYTSPQRPYIIKFAELKSLSNIENCFPYNKEFGNALKKIAQQEFNMKNIKSLCISEVIFKGFTISMDVPSDGLFIAPPSSLEELVYIRTLTYGVTAYFVIASNNSYQNVLETFKNSFMDEYYNPNGTLHESQIILLTISDINQEASIKLTFNDLNRFLKNPFINGNTYGYPIYCEAFSIKNNKVFTREN</sequence>
<dbReference type="AlphaFoldDB" id="A0A6I0FVV2"/>